<organism evidence="2 3">
    <name type="scientific">Didymella pomorum</name>
    <dbReference type="NCBI Taxonomy" id="749634"/>
    <lineage>
        <taxon>Eukaryota</taxon>
        <taxon>Fungi</taxon>
        <taxon>Dikarya</taxon>
        <taxon>Ascomycota</taxon>
        <taxon>Pezizomycotina</taxon>
        <taxon>Dothideomycetes</taxon>
        <taxon>Pleosporomycetidae</taxon>
        <taxon>Pleosporales</taxon>
        <taxon>Pleosporineae</taxon>
        <taxon>Didymellaceae</taxon>
        <taxon>Didymella</taxon>
    </lineage>
</organism>
<dbReference type="EMBL" id="JAPEVA010000163">
    <property type="protein sequence ID" value="KAJ4395315.1"/>
    <property type="molecule type" value="Genomic_DNA"/>
</dbReference>
<dbReference type="AlphaFoldDB" id="A0A9W8YYW0"/>
<evidence type="ECO:0000313" key="2">
    <source>
        <dbReference type="EMBL" id="KAJ4395315.1"/>
    </source>
</evidence>
<dbReference type="OrthoDB" id="5322539at2759"/>
<dbReference type="Proteomes" id="UP001140510">
    <property type="component" value="Unassembled WGS sequence"/>
</dbReference>
<evidence type="ECO:0000313" key="3">
    <source>
        <dbReference type="Proteomes" id="UP001140510"/>
    </source>
</evidence>
<sequence>MAKELLINSTISTLSRNRVFNVVEGTTTRTFNIYRFRDKVAFFVPYGLSLGLGLPMIALGLIAFYGPNNRVSAITGGFIQILMTTTGRTSLEEIIAKGSGTLGGQENVSKELKETKISVRVSSIG</sequence>
<protein>
    <submittedName>
        <fullName evidence="2">Uncharacterized protein</fullName>
    </submittedName>
</protein>
<accession>A0A9W8YYW0</accession>
<name>A0A9W8YYW0_9PLEO</name>
<keyword evidence="1" id="KW-0472">Membrane</keyword>
<keyword evidence="1" id="KW-0812">Transmembrane</keyword>
<gene>
    <name evidence="2" type="ORF">N0V91_010914</name>
</gene>
<evidence type="ECO:0000256" key="1">
    <source>
        <dbReference type="SAM" id="Phobius"/>
    </source>
</evidence>
<proteinExistence type="predicted"/>
<reference evidence="2" key="1">
    <citation type="submission" date="2022-10" db="EMBL/GenBank/DDBJ databases">
        <title>Tapping the CABI collections for fungal endophytes: first genome assemblies for Collariella, Neodidymelliopsis, Ascochyta clinopodiicola, Didymella pomorum, Didymosphaeria variabile, Neocosmospora piperis and Neocucurbitaria cava.</title>
        <authorList>
            <person name="Hill R."/>
        </authorList>
    </citation>
    <scope>NUCLEOTIDE SEQUENCE</scope>
    <source>
        <strain evidence="2">IMI 355091</strain>
    </source>
</reference>
<keyword evidence="1" id="KW-1133">Transmembrane helix</keyword>
<feature type="transmembrane region" description="Helical" evidence="1">
    <location>
        <begin position="40"/>
        <end position="65"/>
    </location>
</feature>
<comment type="caution">
    <text evidence="2">The sequence shown here is derived from an EMBL/GenBank/DDBJ whole genome shotgun (WGS) entry which is preliminary data.</text>
</comment>
<keyword evidence="3" id="KW-1185">Reference proteome</keyword>